<dbReference type="RefSeq" id="WP_098517941.1">
    <property type="nucleotide sequence ID" value="NZ_NUVX01000129.1"/>
</dbReference>
<dbReference type="EMBL" id="NUVX01000129">
    <property type="protein sequence ID" value="PFJ24675.1"/>
    <property type="molecule type" value="Genomic_DNA"/>
</dbReference>
<protein>
    <submittedName>
        <fullName evidence="1">Uncharacterized protein</fullName>
    </submittedName>
</protein>
<organism evidence="1 2">
    <name type="scientific">Bacillus thuringiensis</name>
    <dbReference type="NCBI Taxonomy" id="1428"/>
    <lineage>
        <taxon>Bacteria</taxon>
        <taxon>Bacillati</taxon>
        <taxon>Bacillota</taxon>
        <taxon>Bacilli</taxon>
        <taxon>Bacillales</taxon>
        <taxon>Bacillaceae</taxon>
        <taxon>Bacillus</taxon>
        <taxon>Bacillus cereus group</taxon>
    </lineage>
</organism>
<reference evidence="1 2" key="1">
    <citation type="submission" date="2017-09" db="EMBL/GenBank/DDBJ databases">
        <title>Large-scale bioinformatics analysis of Bacillus genomes uncovers conserved roles of natural products in bacterial physiology.</title>
        <authorList>
            <consortium name="Agbiome Team Llc"/>
            <person name="Bleich R.M."/>
            <person name="Grubbs K.J."/>
            <person name="Santa Maria K.C."/>
            <person name="Allen S.E."/>
            <person name="Farag S."/>
            <person name="Shank E.A."/>
            <person name="Bowers A."/>
        </authorList>
    </citation>
    <scope>NUCLEOTIDE SEQUENCE [LARGE SCALE GENOMIC DNA]</scope>
    <source>
        <strain evidence="1 2">AFS085496</strain>
    </source>
</reference>
<dbReference type="AlphaFoldDB" id="A0A9X6WG79"/>
<gene>
    <name evidence="1" type="ORF">COJ15_36320</name>
</gene>
<accession>A0A9X6WG79</accession>
<comment type="caution">
    <text evidence="1">The sequence shown here is derived from an EMBL/GenBank/DDBJ whole genome shotgun (WGS) entry which is preliminary data.</text>
</comment>
<dbReference type="Proteomes" id="UP000224003">
    <property type="component" value="Unassembled WGS sequence"/>
</dbReference>
<sequence length="354" mass="42375">MELKLIQKNFREQIQPQPIRFMKQDEELSFVVGRKSDRYCEVSYIIDNNVLVCRKFINNYKMDKHHSRTAIEYLLWLSENKGYDGIIFDKTEYVFEKDSLVMLGLCIRDKLYNYGKEEHEKNENWLPNKVNLKLKSGSYFVDFRDGLYRKELQCFNALMDLITKTVREQPGTNFNYLPKYYANEFNYYYKGHTGKLTMTRDDSKVILSDIDSLEFKAEPESVESLTKEFERFLEAAYMSAKTKALFETPRKNFDVALLEIEPLQKSENLDLILNYLLDNNEEPVDIDSRIMKEKPFFMEERGMFYLEVLGYPIIIDNEMKFHFYRKGELNEARNCFKKLVIESYEKYLDSKWND</sequence>
<proteinExistence type="predicted"/>
<name>A0A9X6WG79_BACTU</name>
<evidence type="ECO:0000313" key="2">
    <source>
        <dbReference type="Proteomes" id="UP000224003"/>
    </source>
</evidence>
<evidence type="ECO:0000313" key="1">
    <source>
        <dbReference type="EMBL" id="PFJ24675.1"/>
    </source>
</evidence>